<dbReference type="PANTHER" id="PTHR10332">
    <property type="entry name" value="EQUILIBRATIVE NUCLEOSIDE TRANSPORTER"/>
    <property type="match status" value="1"/>
</dbReference>
<dbReference type="SUPFAM" id="SSF103473">
    <property type="entry name" value="MFS general substrate transporter"/>
    <property type="match status" value="1"/>
</dbReference>
<keyword evidence="4" id="KW-0812">Transmembrane</keyword>
<evidence type="ECO:0000313" key="8">
    <source>
        <dbReference type="Proteomes" id="UP000749559"/>
    </source>
</evidence>
<evidence type="ECO:0000256" key="6">
    <source>
        <dbReference type="ARBA" id="ARBA00023136"/>
    </source>
</evidence>
<dbReference type="PIRSF" id="PIRSF016379">
    <property type="entry name" value="ENT"/>
    <property type="match status" value="1"/>
</dbReference>
<keyword evidence="6" id="KW-0472">Membrane</keyword>
<dbReference type="OrthoDB" id="10014563at2759"/>
<organism evidence="7 8">
    <name type="scientific">Owenia fusiformis</name>
    <name type="common">Polychaete worm</name>
    <dbReference type="NCBI Taxonomy" id="6347"/>
    <lineage>
        <taxon>Eukaryota</taxon>
        <taxon>Metazoa</taxon>
        <taxon>Spiralia</taxon>
        <taxon>Lophotrochozoa</taxon>
        <taxon>Annelida</taxon>
        <taxon>Polychaeta</taxon>
        <taxon>Sedentaria</taxon>
        <taxon>Canalipalpata</taxon>
        <taxon>Sabellida</taxon>
        <taxon>Oweniida</taxon>
        <taxon>Oweniidae</taxon>
        <taxon>Owenia</taxon>
    </lineage>
</organism>
<dbReference type="Proteomes" id="UP000749559">
    <property type="component" value="Unassembled WGS sequence"/>
</dbReference>
<reference evidence="7" key="1">
    <citation type="submission" date="2022-03" db="EMBL/GenBank/DDBJ databases">
        <authorList>
            <person name="Martin C."/>
        </authorList>
    </citation>
    <scope>NUCLEOTIDE SEQUENCE</scope>
</reference>
<comment type="similarity">
    <text evidence="2">Belongs to the SLC29A/ENT transporter (TC 2.A.57) family.</text>
</comment>
<dbReference type="GO" id="GO:0008504">
    <property type="term" value="F:monoamine transmembrane transporter activity"/>
    <property type="evidence" value="ECO:0007669"/>
    <property type="project" value="TreeGrafter"/>
</dbReference>
<protein>
    <submittedName>
        <fullName evidence="7">Uncharacterized protein</fullName>
    </submittedName>
</protein>
<name>A0A8J1TUX6_OWEFU</name>
<accession>A0A8J1TUX6</accession>
<evidence type="ECO:0000256" key="1">
    <source>
        <dbReference type="ARBA" id="ARBA00004141"/>
    </source>
</evidence>
<keyword evidence="3" id="KW-0813">Transport</keyword>
<evidence type="ECO:0000313" key="7">
    <source>
        <dbReference type="EMBL" id="CAH1796333.1"/>
    </source>
</evidence>
<dbReference type="AlphaFoldDB" id="A0A8J1TUX6"/>
<dbReference type="InterPro" id="IPR036259">
    <property type="entry name" value="MFS_trans_sf"/>
</dbReference>
<evidence type="ECO:0000256" key="3">
    <source>
        <dbReference type="ARBA" id="ARBA00022448"/>
    </source>
</evidence>
<dbReference type="EMBL" id="CAIIXF020000010">
    <property type="protein sequence ID" value="CAH1796333.1"/>
    <property type="molecule type" value="Genomic_DNA"/>
</dbReference>
<keyword evidence="5" id="KW-1133">Transmembrane helix</keyword>
<comment type="caution">
    <text evidence="7">The sequence shown here is derived from an EMBL/GenBank/DDBJ whole genome shotgun (WGS) entry which is preliminary data.</text>
</comment>
<evidence type="ECO:0000256" key="4">
    <source>
        <dbReference type="ARBA" id="ARBA00022692"/>
    </source>
</evidence>
<dbReference type="GO" id="GO:0005337">
    <property type="term" value="F:nucleoside transmembrane transporter activity"/>
    <property type="evidence" value="ECO:0007669"/>
    <property type="project" value="InterPro"/>
</dbReference>
<dbReference type="GO" id="GO:0005886">
    <property type="term" value="C:plasma membrane"/>
    <property type="evidence" value="ECO:0007669"/>
    <property type="project" value="TreeGrafter"/>
</dbReference>
<keyword evidence="8" id="KW-1185">Reference proteome</keyword>
<sequence length="527" mass="58385">MDENLSRGYCQLSEDNEDRTSIPNGHITTPRDKHNLVYLSLVLAGAGFLLPYNSFITAVDYYHGHFPDSTIIFDISITYICMAFISVCINNLLVETFSLQIRITFGYILSFVTLLFVATCLIGLELFPKEITHTVTLVSVGVVALGCTVQQSSFYGYTGMLPRRYTQAVMTGESAAGLLVSMNRIATKALLNNERINTLIFFALSIAIVLSCFVIFHVTKRSEFVRFHVTMCKNAGVADDQRGITTEVSNPEEVDIVNPNANRDNYGVLAFNNQVESPDSATHEVIADPDAQGQESDVQIKRGSGQTYRRQLPCCIGLKRGIMNRYKVSKQVWPYMVAICLAYFVTLSLFPGIESEVVSCHLGSWMPVILISVFNLFDFIGKIIAALPYDWPRGRLVLCSLCRVALIPLMMLCATPRNSPVLEAEFWPIFLSLLLGLSNGYFGSVPMILASTKVSDEQKELSGNIMTLSYSVGLTGGSAVAYLLEAWVGPYLTEDPCTIRNITIIQHPYNATMFIEALTKLSETRTG</sequence>
<dbReference type="Pfam" id="PF01733">
    <property type="entry name" value="Nucleoside_tran"/>
    <property type="match status" value="1"/>
</dbReference>
<dbReference type="PRINTS" id="PR01130">
    <property type="entry name" value="DERENTRNSPRT"/>
</dbReference>
<evidence type="ECO:0000256" key="2">
    <source>
        <dbReference type="ARBA" id="ARBA00007965"/>
    </source>
</evidence>
<comment type="subcellular location">
    <subcellularLocation>
        <location evidence="1">Membrane</location>
        <topology evidence="1">Multi-pass membrane protein</topology>
    </subcellularLocation>
</comment>
<evidence type="ECO:0000256" key="5">
    <source>
        <dbReference type="ARBA" id="ARBA00022989"/>
    </source>
</evidence>
<dbReference type="InterPro" id="IPR002259">
    <property type="entry name" value="Eqnu_transpt"/>
</dbReference>
<dbReference type="PANTHER" id="PTHR10332:SF10">
    <property type="entry name" value="EQUILIBRATIVE NUCLEOSIDE TRANSPORTER 4"/>
    <property type="match status" value="1"/>
</dbReference>
<gene>
    <name evidence="7" type="ORF">OFUS_LOCUS20756</name>
</gene>
<proteinExistence type="inferred from homology"/>